<name>A0A8H7TB99_9HELO</name>
<reference evidence="2" key="1">
    <citation type="submission" date="2021-02" db="EMBL/GenBank/DDBJ databases">
        <title>Genome sequence Cadophora malorum strain M34.</title>
        <authorList>
            <person name="Stefanovic E."/>
            <person name="Vu D."/>
            <person name="Scully C."/>
            <person name="Dijksterhuis J."/>
            <person name="Roader J."/>
            <person name="Houbraken J."/>
        </authorList>
    </citation>
    <scope>NUCLEOTIDE SEQUENCE</scope>
    <source>
        <strain evidence="2">M34</strain>
    </source>
</reference>
<gene>
    <name evidence="2" type="ORF">IFR04_010168</name>
</gene>
<evidence type="ECO:0000256" key="1">
    <source>
        <dbReference type="SAM" id="MobiDB-lite"/>
    </source>
</evidence>
<keyword evidence="3" id="KW-1185">Reference proteome</keyword>
<proteinExistence type="predicted"/>
<dbReference type="Proteomes" id="UP000664132">
    <property type="component" value="Unassembled WGS sequence"/>
</dbReference>
<accession>A0A8H7TB99</accession>
<dbReference type="AlphaFoldDB" id="A0A8H7TB99"/>
<organism evidence="2 3">
    <name type="scientific">Cadophora malorum</name>
    <dbReference type="NCBI Taxonomy" id="108018"/>
    <lineage>
        <taxon>Eukaryota</taxon>
        <taxon>Fungi</taxon>
        <taxon>Dikarya</taxon>
        <taxon>Ascomycota</taxon>
        <taxon>Pezizomycotina</taxon>
        <taxon>Leotiomycetes</taxon>
        <taxon>Helotiales</taxon>
        <taxon>Ploettnerulaceae</taxon>
        <taxon>Cadophora</taxon>
    </lineage>
</organism>
<comment type="caution">
    <text evidence="2">The sequence shown here is derived from an EMBL/GenBank/DDBJ whole genome shotgun (WGS) entry which is preliminary data.</text>
</comment>
<feature type="region of interest" description="Disordered" evidence="1">
    <location>
        <begin position="55"/>
        <end position="76"/>
    </location>
</feature>
<evidence type="ECO:0000313" key="3">
    <source>
        <dbReference type="Proteomes" id="UP000664132"/>
    </source>
</evidence>
<evidence type="ECO:0000313" key="2">
    <source>
        <dbReference type="EMBL" id="KAG4416709.1"/>
    </source>
</evidence>
<dbReference type="EMBL" id="JAFJYH010000177">
    <property type="protein sequence ID" value="KAG4416709.1"/>
    <property type="molecule type" value="Genomic_DNA"/>
</dbReference>
<protein>
    <submittedName>
        <fullName evidence="2">Uncharacterized protein</fullName>
    </submittedName>
</protein>
<sequence length="125" mass="13717">MRTSLTRAAAPLRASRFCSSASLIHRPYTQQPPQSSPSHLSHPYRSISTYSQLRTQHFGPGSSKPPPPPNPSFGAASFKDLGATRTVKIVVYIAVAIIGTAETFTWSKFLWAKFGPKKDEAEVEK</sequence>